<dbReference type="Pfam" id="PF09335">
    <property type="entry name" value="VTT_dom"/>
    <property type="match status" value="1"/>
</dbReference>
<evidence type="ECO:0000256" key="1">
    <source>
        <dbReference type="SAM" id="MobiDB-lite"/>
    </source>
</evidence>
<dbReference type="Proteomes" id="UP000295493">
    <property type="component" value="Unassembled WGS sequence"/>
</dbReference>
<keyword evidence="2" id="KW-0472">Membrane</keyword>
<gene>
    <name evidence="4" type="ORF">EV664_10292</name>
</gene>
<dbReference type="InterPro" id="IPR051311">
    <property type="entry name" value="DedA_domain"/>
</dbReference>
<dbReference type="EMBL" id="SNWD01000002">
    <property type="protein sequence ID" value="TDN85386.1"/>
    <property type="molecule type" value="Genomic_DNA"/>
</dbReference>
<feature type="region of interest" description="Disordered" evidence="1">
    <location>
        <begin position="1"/>
        <end position="23"/>
    </location>
</feature>
<evidence type="ECO:0000259" key="3">
    <source>
        <dbReference type="Pfam" id="PF09335"/>
    </source>
</evidence>
<dbReference type="PANTHER" id="PTHR42709:SF11">
    <property type="entry name" value="DEDA FAMILY PROTEIN"/>
    <property type="match status" value="1"/>
</dbReference>
<feature type="transmembrane region" description="Helical" evidence="2">
    <location>
        <begin position="55"/>
        <end position="72"/>
    </location>
</feature>
<protein>
    <submittedName>
        <fullName evidence="4">Membrane protein YqaA with SNARE-associated domain</fullName>
    </submittedName>
</protein>
<accession>A0A4R6FU46</accession>
<feature type="transmembrane region" description="Helical" evidence="2">
    <location>
        <begin position="207"/>
        <end position="226"/>
    </location>
</feature>
<dbReference type="InterPro" id="IPR032816">
    <property type="entry name" value="VTT_dom"/>
</dbReference>
<feature type="transmembrane region" description="Helical" evidence="2">
    <location>
        <begin position="183"/>
        <end position="200"/>
    </location>
</feature>
<comment type="caution">
    <text evidence="4">The sequence shown here is derived from an EMBL/GenBank/DDBJ whole genome shotgun (WGS) entry which is preliminary data.</text>
</comment>
<feature type="domain" description="VTT" evidence="3">
    <location>
        <begin position="95"/>
        <end position="189"/>
    </location>
</feature>
<feature type="transmembrane region" description="Helical" evidence="2">
    <location>
        <begin position="92"/>
        <end position="115"/>
    </location>
</feature>
<proteinExistence type="predicted"/>
<evidence type="ECO:0000313" key="4">
    <source>
        <dbReference type="EMBL" id="TDN85386.1"/>
    </source>
</evidence>
<evidence type="ECO:0000313" key="5">
    <source>
        <dbReference type="Proteomes" id="UP000295493"/>
    </source>
</evidence>
<reference evidence="4 5" key="1">
    <citation type="submission" date="2019-03" db="EMBL/GenBank/DDBJ databases">
        <title>Genomic Encyclopedia of Type Strains, Phase IV (KMG-IV): sequencing the most valuable type-strain genomes for metagenomic binning, comparative biology and taxonomic classification.</title>
        <authorList>
            <person name="Goeker M."/>
        </authorList>
    </citation>
    <scope>NUCLEOTIDE SEQUENCE [LARGE SCALE GENOMIC DNA]</scope>
    <source>
        <strain evidence="4 5">DSM 25059</strain>
    </source>
</reference>
<sequence length="252" mass="27957">MYAPPTGQASGFLSRNDPMPRTRPCFPSPGRFAKHQRMLRRLYDWMLAKAAHRHAERWLFLFAFVESSFFPVPPHPLLGLMCLAQPKRALRYGAICTIGSVLGGLLGYAIGYFVYDAFGQQLLQWLHLADKFPSAACYLREYGAQLIIVKGATPIPFKLVTITAGFIHMNLFTFIWASIVSRGFQFMLVGLLFRLFGAWAKAFIEKYLGLLSIAFVVLVIGGFLLVSQLEGGHGGANDPCTNPAPIAAKRVV</sequence>
<keyword evidence="2" id="KW-1133">Transmembrane helix</keyword>
<name>A0A4R6FU46_9SPHN</name>
<dbReference type="GO" id="GO:0005886">
    <property type="term" value="C:plasma membrane"/>
    <property type="evidence" value="ECO:0007669"/>
    <property type="project" value="TreeGrafter"/>
</dbReference>
<organism evidence="4 5">
    <name type="scientific">Stakelama pacifica</name>
    <dbReference type="NCBI Taxonomy" id="517720"/>
    <lineage>
        <taxon>Bacteria</taxon>
        <taxon>Pseudomonadati</taxon>
        <taxon>Pseudomonadota</taxon>
        <taxon>Alphaproteobacteria</taxon>
        <taxon>Sphingomonadales</taxon>
        <taxon>Sphingomonadaceae</taxon>
        <taxon>Stakelama</taxon>
    </lineage>
</organism>
<keyword evidence="2" id="KW-0812">Transmembrane</keyword>
<dbReference type="AlphaFoldDB" id="A0A4R6FU46"/>
<keyword evidence="5" id="KW-1185">Reference proteome</keyword>
<evidence type="ECO:0000256" key="2">
    <source>
        <dbReference type="SAM" id="Phobius"/>
    </source>
</evidence>
<dbReference type="PANTHER" id="PTHR42709">
    <property type="entry name" value="ALKALINE PHOSPHATASE LIKE PROTEIN"/>
    <property type="match status" value="1"/>
</dbReference>